<evidence type="ECO:0000313" key="2">
    <source>
        <dbReference type="EMBL" id="KAA0888094.1"/>
    </source>
</evidence>
<dbReference type="EMBL" id="SRSD01000012">
    <property type="protein sequence ID" value="KAA0888094.1"/>
    <property type="molecule type" value="Genomic_DNA"/>
</dbReference>
<evidence type="ECO:0000313" key="3">
    <source>
        <dbReference type="Proteomes" id="UP000324298"/>
    </source>
</evidence>
<dbReference type="AlphaFoldDB" id="A0A5A9X5N0"/>
<feature type="chain" id="PRO_5022776106" evidence="1">
    <location>
        <begin position="22"/>
        <end position="165"/>
    </location>
</feature>
<organism evidence="2 3">
    <name type="scientific">Oryzomonas rubra</name>
    <dbReference type="NCBI Taxonomy" id="2509454"/>
    <lineage>
        <taxon>Bacteria</taxon>
        <taxon>Pseudomonadati</taxon>
        <taxon>Thermodesulfobacteriota</taxon>
        <taxon>Desulfuromonadia</taxon>
        <taxon>Geobacterales</taxon>
        <taxon>Geobacteraceae</taxon>
        <taxon>Oryzomonas</taxon>
    </lineage>
</organism>
<proteinExistence type="predicted"/>
<reference evidence="2 3" key="1">
    <citation type="submission" date="2019-04" db="EMBL/GenBank/DDBJ databases">
        <title>Geobacter ruber sp. nov., ferric-reducing bacteria isolated from paddy soil.</title>
        <authorList>
            <person name="Xu Z."/>
            <person name="Masuda Y."/>
            <person name="Itoh H."/>
            <person name="Senoo K."/>
        </authorList>
    </citation>
    <scope>NUCLEOTIDE SEQUENCE [LARGE SCALE GENOMIC DNA]</scope>
    <source>
        <strain evidence="2 3">Red88</strain>
    </source>
</reference>
<accession>A0A5A9X5N0</accession>
<sequence>MKSLILHILFAVMLMPAAAMAGVSTLPIRGELIIVTPIQIEMLQNTMSVRIDRRFGHDTHYADTDQAWISSTPVVAKVVTETGRKMHISNTPLTMVGAAGTAQMKYTCRWGYAPMANRHQGMDCGETIDPIGDFWIYLFPTEVTTDELDLYDSYTNSTNVLINFQ</sequence>
<dbReference type="Proteomes" id="UP000324298">
    <property type="component" value="Unassembled WGS sequence"/>
</dbReference>
<gene>
    <name evidence="2" type="ORF">ET418_16980</name>
</gene>
<keyword evidence="1" id="KW-0732">Signal</keyword>
<protein>
    <submittedName>
        <fullName evidence="2">Uncharacterized protein</fullName>
    </submittedName>
</protein>
<name>A0A5A9X5N0_9BACT</name>
<evidence type="ECO:0000256" key="1">
    <source>
        <dbReference type="SAM" id="SignalP"/>
    </source>
</evidence>
<comment type="caution">
    <text evidence="2">The sequence shown here is derived from an EMBL/GenBank/DDBJ whole genome shotgun (WGS) entry which is preliminary data.</text>
</comment>
<dbReference type="RefSeq" id="WP_149309665.1">
    <property type="nucleotide sequence ID" value="NZ_SRSD01000012.1"/>
</dbReference>
<feature type="signal peptide" evidence="1">
    <location>
        <begin position="1"/>
        <end position="21"/>
    </location>
</feature>
<keyword evidence="3" id="KW-1185">Reference proteome</keyword>